<dbReference type="AlphaFoldDB" id="A0A7X5HWL3"/>
<proteinExistence type="predicted"/>
<sequence length="55" mass="6462">MRVIWTAEKDGYKFGGQEKIDARETAMEAFRSKLHQWYPGHEITVKERVVPGEVR</sequence>
<reference evidence="1 2" key="1">
    <citation type="submission" date="2020-01" db="EMBL/GenBank/DDBJ databases">
        <title>Anaeroalcalibacter tamaniensis gen. nov., sp. nov., moderately halophilic strictly anaerobic fermenter bacterium from mud volcano of Taman peninsula.</title>
        <authorList>
            <person name="Frolova A."/>
            <person name="Merkel A.Y."/>
            <person name="Slobodkin A.I."/>
        </authorList>
    </citation>
    <scope>NUCLEOTIDE SEQUENCE [LARGE SCALE GENOMIC DNA]</scope>
    <source>
        <strain evidence="1 2">F-3ap</strain>
    </source>
</reference>
<name>A0A7X5HWL3_9FIRM</name>
<keyword evidence="2" id="KW-1185">Reference proteome</keyword>
<evidence type="ECO:0000313" key="1">
    <source>
        <dbReference type="EMBL" id="NDL68007.1"/>
    </source>
</evidence>
<dbReference type="EMBL" id="JAAEEH010000025">
    <property type="protein sequence ID" value="NDL68007.1"/>
    <property type="molecule type" value="Genomic_DNA"/>
</dbReference>
<accession>A0A7X5HWL3</accession>
<organism evidence="1 2">
    <name type="scientific">Anaerotalea alkaliphila</name>
    <dbReference type="NCBI Taxonomy" id="2662126"/>
    <lineage>
        <taxon>Bacteria</taxon>
        <taxon>Bacillati</taxon>
        <taxon>Bacillota</taxon>
        <taxon>Clostridia</taxon>
        <taxon>Eubacteriales</taxon>
        <taxon>Anaerotalea</taxon>
    </lineage>
</organism>
<gene>
    <name evidence="1" type="ORF">GXN74_09675</name>
</gene>
<dbReference type="RefSeq" id="WP_162370732.1">
    <property type="nucleotide sequence ID" value="NZ_JAAEEH010000025.1"/>
</dbReference>
<evidence type="ECO:0000313" key="2">
    <source>
        <dbReference type="Proteomes" id="UP000461585"/>
    </source>
</evidence>
<dbReference type="Proteomes" id="UP000461585">
    <property type="component" value="Unassembled WGS sequence"/>
</dbReference>
<comment type="caution">
    <text evidence="1">The sequence shown here is derived from an EMBL/GenBank/DDBJ whole genome shotgun (WGS) entry which is preliminary data.</text>
</comment>
<protein>
    <submittedName>
        <fullName evidence="1">Uncharacterized protein</fullName>
    </submittedName>
</protein>